<protein>
    <recommendedName>
        <fullName evidence="1">AB hydrolase-1 domain-containing protein</fullName>
    </recommendedName>
</protein>
<gene>
    <name evidence="2" type="ORF">PV06_06453</name>
</gene>
<dbReference type="AlphaFoldDB" id="A0A0D2E581"/>
<dbReference type="EMBL" id="KN847336">
    <property type="protein sequence ID" value="KIW42959.1"/>
    <property type="molecule type" value="Genomic_DNA"/>
</dbReference>
<sequence length="286" mass="31724">MSTLPIIYIVHGSWHSPIFFDPVKTRLESRGYQVICPQLPSMTGELPAVKTMYDDADPVRRDLENLIEDQGQDVLLVMHSYGGIVGTQAAAGLGKAERRAAAVESQQQQGSSSGGGGGGGVIRLLYVCSFILTEDEHLCQPLGGEPAPFLKIEENGICIPVNPEQVFYQDLPVDEQKYWATQVKPQPLITQFNPMTKVAYKNIPVSYLYCENDQALPCSIQKFFVERCRTTVDVTTFTCTAGHSPFLSQPDFFADLVVKVIHHDKRDISHMLACLLEKDMKSSRGQ</sequence>
<dbReference type="GeneID" id="27358527"/>
<dbReference type="Pfam" id="PF12697">
    <property type="entry name" value="Abhydrolase_6"/>
    <property type="match status" value="1"/>
</dbReference>
<evidence type="ECO:0000313" key="3">
    <source>
        <dbReference type="Proteomes" id="UP000053342"/>
    </source>
</evidence>
<accession>A0A0D2E581</accession>
<dbReference type="HOGENOM" id="CLU_046066_1_3_1"/>
<dbReference type="Proteomes" id="UP000053342">
    <property type="component" value="Unassembled WGS sequence"/>
</dbReference>
<feature type="domain" description="AB hydrolase-1" evidence="1">
    <location>
        <begin position="9"/>
        <end position="255"/>
    </location>
</feature>
<dbReference type="RefSeq" id="XP_016263175.1">
    <property type="nucleotide sequence ID" value="XM_016407571.1"/>
</dbReference>
<reference evidence="2 3" key="1">
    <citation type="submission" date="2015-01" db="EMBL/GenBank/DDBJ databases">
        <title>The Genome Sequence of Exophiala oligosperma CBS72588.</title>
        <authorList>
            <consortium name="The Broad Institute Genomics Platform"/>
            <person name="Cuomo C."/>
            <person name="de Hoog S."/>
            <person name="Gorbushina A."/>
            <person name="Stielow B."/>
            <person name="Teixiera M."/>
            <person name="Abouelleil A."/>
            <person name="Chapman S.B."/>
            <person name="Priest M."/>
            <person name="Young S.K."/>
            <person name="Wortman J."/>
            <person name="Nusbaum C."/>
            <person name="Birren B."/>
        </authorList>
    </citation>
    <scope>NUCLEOTIDE SEQUENCE [LARGE SCALE GENOMIC DNA]</scope>
    <source>
        <strain evidence="2 3">CBS 72588</strain>
    </source>
</reference>
<dbReference type="PANTHER" id="PTHR37017:SF11">
    <property type="entry name" value="ESTERASE_LIPASE_THIOESTERASE DOMAIN-CONTAINING PROTEIN"/>
    <property type="match status" value="1"/>
</dbReference>
<dbReference type="VEuPathDB" id="FungiDB:PV06_06453"/>
<dbReference type="SUPFAM" id="SSF53474">
    <property type="entry name" value="alpha/beta-Hydrolases"/>
    <property type="match status" value="1"/>
</dbReference>
<keyword evidence="3" id="KW-1185">Reference proteome</keyword>
<evidence type="ECO:0000313" key="2">
    <source>
        <dbReference type="EMBL" id="KIW42959.1"/>
    </source>
</evidence>
<dbReference type="STRING" id="215243.A0A0D2E581"/>
<dbReference type="OrthoDB" id="4110502at2759"/>
<evidence type="ECO:0000259" key="1">
    <source>
        <dbReference type="Pfam" id="PF12697"/>
    </source>
</evidence>
<dbReference type="InterPro" id="IPR029058">
    <property type="entry name" value="AB_hydrolase_fold"/>
</dbReference>
<organism evidence="2 3">
    <name type="scientific">Exophiala oligosperma</name>
    <dbReference type="NCBI Taxonomy" id="215243"/>
    <lineage>
        <taxon>Eukaryota</taxon>
        <taxon>Fungi</taxon>
        <taxon>Dikarya</taxon>
        <taxon>Ascomycota</taxon>
        <taxon>Pezizomycotina</taxon>
        <taxon>Eurotiomycetes</taxon>
        <taxon>Chaetothyriomycetidae</taxon>
        <taxon>Chaetothyriales</taxon>
        <taxon>Herpotrichiellaceae</taxon>
        <taxon>Exophiala</taxon>
    </lineage>
</organism>
<proteinExistence type="predicted"/>
<dbReference type="InterPro" id="IPR052897">
    <property type="entry name" value="Sec-Metab_Biosynth_Hydrolase"/>
</dbReference>
<dbReference type="InterPro" id="IPR000073">
    <property type="entry name" value="AB_hydrolase_1"/>
</dbReference>
<dbReference type="PANTHER" id="PTHR37017">
    <property type="entry name" value="AB HYDROLASE-1 DOMAIN-CONTAINING PROTEIN-RELATED"/>
    <property type="match status" value="1"/>
</dbReference>
<dbReference type="Gene3D" id="3.40.50.1820">
    <property type="entry name" value="alpha/beta hydrolase"/>
    <property type="match status" value="1"/>
</dbReference>
<name>A0A0D2E581_9EURO</name>